<dbReference type="SUPFAM" id="SSF51695">
    <property type="entry name" value="PLC-like phosphodiesterases"/>
    <property type="match status" value="1"/>
</dbReference>
<dbReference type="InterPro" id="IPR051236">
    <property type="entry name" value="HAT_RTT109-like"/>
</dbReference>
<dbReference type="Gene3D" id="3.20.20.190">
    <property type="entry name" value="Phosphatidylinositol (PI) phosphodiesterase"/>
    <property type="match status" value="1"/>
</dbReference>
<proteinExistence type="predicted"/>
<evidence type="ECO:0000256" key="1">
    <source>
        <dbReference type="ARBA" id="ARBA00014286"/>
    </source>
</evidence>
<dbReference type="Proteomes" id="UP000557772">
    <property type="component" value="Unassembled WGS sequence"/>
</dbReference>
<dbReference type="GO" id="GO:0006629">
    <property type="term" value="P:lipid metabolic process"/>
    <property type="evidence" value="ECO:0007669"/>
    <property type="project" value="InterPro"/>
</dbReference>
<dbReference type="GO" id="GO:0008081">
    <property type="term" value="F:phosphoric diester hydrolase activity"/>
    <property type="evidence" value="ECO:0007669"/>
    <property type="project" value="InterPro"/>
</dbReference>
<dbReference type="CDD" id="cd08577">
    <property type="entry name" value="PI-PLCc_GDPD_SF_unchar3"/>
    <property type="match status" value="1"/>
</dbReference>
<evidence type="ECO:0000313" key="2">
    <source>
        <dbReference type="EMBL" id="NNG40600.1"/>
    </source>
</evidence>
<dbReference type="RefSeq" id="WP_171157022.1">
    <property type="nucleotide sequence ID" value="NZ_JABENB010000002.1"/>
</dbReference>
<dbReference type="InterPro" id="IPR017946">
    <property type="entry name" value="PLC-like_Pdiesterase_TIM-brl"/>
</dbReference>
<reference evidence="2 3" key="1">
    <citation type="submission" date="2020-05" db="EMBL/GenBank/DDBJ databases">
        <title>Flexivirga sp. ID2601S isolated from air conditioner.</title>
        <authorList>
            <person name="Kim D.H."/>
        </authorList>
    </citation>
    <scope>NUCLEOTIDE SEQUENCE [LARGE SCALE GENOMIC DNA]</scope>
    <source>
        <strain evidence="2 3">ID2601S</strain>
    </source>
</reference>
<accession>A0A849AQN4</accession>
<organism evidence="2 3">
    <name type="scientific">Flexivirga aerilata</name>
    <dbReference type="NCBI Taxonomy" id="1656889"/>
    <lineage>
        <taxon>Bacteria</taxon>
        <taxon>Bacillati</taxon>
        <taxon>Actinomycetota</taxon>
        <taxon>Actinomycetes</taxon>
        <taxon>Micrococcales</taxon>
        <taxon>Dermacoccaceae</taxon>
        <taxon>Flexivirga</taxon>
    </lineage>
</organism>
<sequence length="308" mass="32792">MTMRALGTRSLEQVAPAALPGTHAHGDYAHRRPLWDALAAGFTSIEADLWMVRGQLFIGHSWPNPLRTLRRLYLDPLAELVREKGCIYEGFNESVLLLIDLKSDPGNARPIIERQLAEYPELFSSWHEGELVPGPVTAVASGTLAGKNFDAPLRWTGVDGRLRPGSEHGTASTMPLLSDSWPGLFSWTGEGPMPATERLRLQHLVDAAHGRGQRVRFWGTPDGRGPARDNLWNALLDAGVDYLNTDDLTGARDFLLRRRADAGITGAGEGRGVTGNAVTGSGITGSAVTGSAVTGSAVTGSGAPAATA</sequence>
<evidence type="ECO:0000313" key="3">
    <source>
        <dbReference type="Proteomes" id="UP000557772"/>
    </source>
</evidence>
<dbReference type="AlphaFoldDB" id="A0A849AQN4"/>
<protein>
    <recommendedName>
        <fullName evidence="1">Altered inheritance of mitochondria protein 6</fullName>
    </recommendedName>
</protein>
<keyword evidence="3" id="KW-1185">Reference proteome</keyword>
<dbReference type="EMBL" id="JABENB010000002">
    <property type="protein sequence ID" value="NNG40600.1"/>
    <property type="molecule type" value="Genomic_DNA"/>
</dbReference>
<dbReference type="InterPro" id="IPR039559">
    <property type="entry name" value="AIM6_PI-PLC-like_dom"/>
</dbReference>
<name>A0A849AQN4_9MICO</name>
<gene>
    <name evidence="2" type="ORF">HJ588_15140</name>
</gene>
<dbReference type="PANTHER" id="PTHR31571:SF1">
    <property type="entry name" value="ALTERED INHERITANCE OF MITOCHONDRIA PROTEIN 6"/>
    <property type="match status" value="1"/>
</dbReference>
<comment type="caution">
    <text evidence="2">The sequence shown here is derived from an EMBL/GenBank/DDBJ whole genome shotgun (WGS) entry which is preliminary data.</text>
</comment>
<dbReference type="PANTHER" id="PTHR31571">
    <property type="entry name" value="ALTERED INHERITANCE OF MITOCHONDRIA PROTEIN 6"/>
    <property type="match status" value="1"/>
</dbReference>
<dbReference type="Pfam" id="PF13653">
    <property type="entry name" value="GDPD_2"/>
    <property type="match status" value="1"/>
</dbReference>